<dbReference type="OrthoDB" id="960855at2"/>
<accession>A0A2Z2PL29</accession>
<geneLocation type="plasmid" evidence="2">
    <name>pRi_1724</name>
</geneLocation>
<dbReference type="Proteomes" id="UP000315434">
    <property type="component" value="Unassembled WGS sequence"/>
</dbReference>
<dbReference type="AlphaFoldDB" id="A0A2Z2PL29"/>
<name>A0A2Z2PL29_RHIRH</name>
<evidence type="ECO:0000313" key="1">
    <source>
        <dbReference type="EMBL" id="ASK42160.1"/>
    </source>
</evidence>
<reference evidence="2" key="1">
    <citation type="submission" date="2016-10" db="EMBL/GenBank/DDBJ databases">
        <title>Agrobacterium Ti plasmids: Classification based on T-DNA and Vir regions organization.</title>
        <authorList>
            <person name="Nabi N."/>
            <person name="Vial L."/>
            <person name="Ben Hafsa A."/>
            <person name="Chapulliot D."/>
            <person name="Berard A."/>
            <person name="Chauveau A."/>
            <person name="Le Paslier M.-C."/>
            <person name="Harzallah Skhiri F."/>
            <person name="Brunel D."/>
            <person name="Nesme X."/>
            <person name="Chaouachi M."/>
        </authorList>
    </citation>
    <scope>NUCLEOTIDE SEQUENCE</scope>
    <source>
        <strain evidence="2">1724</strain>
        <strain evidence="1">26-59</strain>
        <plasmid evidence="2">pRi_1724</plasmid>
        <plasmid evidence="1">pRi_26-59</plasmid>
    </source>
</reference>
<reference evidence="3 4" key="2">
    <citation type="journal article" date="2019" name="Appl. Microbiol. Biotechnol.">
        <title>Differential efficiency of wild type rhizogenic strains for rol gene transformation of plants.</title>
        <authorList>
            <person name="Desmet S."/>
            <person name="De Keyser E."/>
            <person name="Van Vaerenbergh J."/>
            <person name="Baeyen S."/>
            <person name="Van Huylenbroeck J."/>
            <person name="Geelen D."/>
            <person name="Dhooghe E."/>
        </authorList>
    </citation>
    <scope>NUCLEOTIDE SEQUENCE [LARGE SCALE GENOMIC DNA]</scope>
    <source>
        <strain evidence="3 4">GBBC3284</strain>
    </source>
</reference>
<dbReference type="EMBL" id="SGNY01000012">
    <property type="protein sequence ID" value="TRA96165.1"/>
    <property type="molecule type" value="Genomic_DNA"/>
</dbReference>
<keyword evidence="2" id="KW-0614">Plasmid</keyword>
<evidence type="ECO:0000313" key="3">
    <source>
        <dbReference type="EMBL" id="TRA96165.1"/>
    </source>
</evidence>
<dbReference type="KEGG" id="aro:B0909_23900"/>
<gene>
    <name evidence="3" type="ORF">EXN68_25275</name>
</gene>
<dbReference type="EMBL" id="KY000038">
    <property type="protein sequence ID" value="ASK42851.1"/>
    <property type="molecule type" value="Genomic_DNA"/>
</dbReference>
<evidence type="ECO:0000313" key="2">
    <source>
        <dbReference type="EMBL" id="ASK42851.1"/>
    </source>
</evidence>
<dbReference type="EMBL" id="KY000033">
    <property type="protein sequence ID" value="ASK42160.1"/>
    <property type="molecule type" value="Genomic_DNA"/>
</dbReference>
<protein>
    <submittedName>
        <fullName evidence="2">Uncharacterized protein</fullName>
    </submittedName>
</protein>
<organism evidence="2">
    <name type="scientific">Rhizobium rhizogenes</name>
    <name type="common">Agrobacterium rhizogenes</name>
    <dbReference type="NCBI Taxonomy" id="359"/>
    <lineage>
        <taxon>Bacteria</taxon>
        <taxon>Pseudomonadati</taxon>
        <taxon>Pseudomonadota</taxon>
        <taxon>Alphaproteobacteria</taxon>
        <taxon>Hyphomicrobiales</taxon>
        <taxon>Rhizobiaceae</taxon>
        <taxon>Rhizobium/Agrobacterium group</taxon>
        <taxon>Rhizobium</taxon>
    </lineage>
</organism>
<sequence>MRRPLHQRREEMQFEGALVREQGVTFAIVIVKPHVLNSGHQADDVAYSFQPAFPGVPIVLMAQNSRGVPTYRGRRDLVNFLSRVPMQAIPWKRYTLN</sequence>
<evidence type="ECO:0000313" key="4">
    <source>
        <dbReference type="Proteomes" id="UP000315434"/>
    </source>
</evidence>
<proteinExistence type="predicted"/>
<geneLocation type="plasmid" evidence="1">
    <name>pRi_26-59</name>
</geneLocation>